<dbReference type="EMBL" id="RKMK01000062">
    <property type="protein sequence ID" value="RXG85095.1"/>
    <property type="molecule type" value="Genomic_DNA"/>
</dbReference>
<sequence length="87" mass="9790">MESGKMSQAKAKPDKEPKYIINIEGEEFPWDEDTITTEQIAELGGWDISQGVIEVDQHNVERTLAPGEIIAIKPGQGFGKKHRWKRG</sequence>
<dbReference type="Proteomes" id="UP000289946">
    <property type="component" value="Unassembled WGS sequence"/>
</dbReference>
<name>A0A4Q0Q7T6_9BRAD</name>
<reference evidence="2 4" key="1">
    <citation type="submission" date="2018-11" db="EMBL/GenBank/DDBJ databases">
        <title>Bradyrhizobium sp. nov., isolated from effective nodules of peanut in China.</title>
        <authorList>
            <person name="Li Y."/>
        </authorList>
    </citation>
    <scope>NUCLEOTIDE SEQUENCE [LARGE SCALE GENOMIC DNA]</scope>
    <source>
        <strain evidence="2 4">CCBAU 51770</strain>
        <strain evidence="1 3">CCBAU 51781</strain>
    </source>
</reference>
<accession>A0A4Q0Q7T6</accession>
<protein>
    <recommendedName>
        <fullName evidence="5">Multi-ubiquitin domain-containing protein</fullName>
    </recommendedName>
</protein>
<proteinExistence type="predicted"/>
<dbReference type="AlphaFoldDB" id="A0A4Q0Q7T6"/>
<evidence type="ECO:0008006" key="5">
    <source>
        <dbReference type="Google" id="ProtNLM"/>
    </source>
</evidence>
<evidence type="ECO:0000313" key="3">
    <source>
        <dbReference type="Proteomes" id="UP000289946"/>
    </source>
</evidence>
<dbReference type="EMBL" id="RDRA01000051">
    <property type="protein sequence ID" value="RXG84997.1"/>
    <property type="molecule type" value="Genomic_DNA"/>
</dbReference>
<evidence type="ECO:0000313" key="4">
    <source>
        <dbReference type="Proteomes" id="UP000290174"/>
    </source>
</evidence>
<gene>
    <name evidence="2" type="ORF">EAS61_37075</name>
    <name evidence="1" type="ORF">EAS62_39260</name>
</gene>
<keyword evidence="3" id="KW-1185">Reference proteome</keyword>
<dbReference type="Proteomes" id="UP000290174">
    <property type="component" value="Unassembled WGS sequence"/>
</dbReference>
<evidence type="ECO:0000313" key="1">
    <source>
        <dbReference type="EMBL" id="RXG84997.1"/>
    </source>
</evidence>
<comment type="caution">
    <text evidence="2">The sequence shown here is derived from an EMBL/GenBank/DDBJ whole genome shotgun (WGS) entry which is preliminary data.</text>
</comment>
<organism evidence="2 4">
    <name type="scientific">Bradyrhizobium zhanjiangense</name>
    <dbReference type="NCBI Taxonomy" id="1325107"/>
    <lineage>
        <taxon>Bacteria</taxon>
        <taxon>Pseudomonadati</taxon>
        <taxon>Pseudomonadota</taxon>
        <taxon>Alphaproteobacteria</taxon>
        <taxon>Hyphomicrobiales</taxon>
        <taxon>Nitrobacteraceae</taxon>
        <taxon>Bradyrhizobium</taxon>
    </lineage>
</organism>
<evidence type="ECO:0000313" key="2">
    <source>
        <dbReference type="EMBL" id="RXG85095.1"/>
    </source>
</evidence>